<dbReference type="Gene3D" id="3.40.630.30">
    <property type="match status" value="1"/>
</dbReference>
<dbReference type="EMBL" id="CP036263">
    <property type="protein sequence ID" value="QDS99386.1"/>
    <property type="molecule type" value="Genomic_DNA"/>
</dbReference>
<evidence type="ECO:0000313" key="4">
    <source>
        <dbReference type="EMBL" id="QDS99386.1"/>
    </source>
</evidence>
<dbReference type="InterPro" id="IPR016181">
    <property type="entry name" value="Acyl_CoA_acyltransferase"/>
</dbReference>
<dbReference type="AlphaFoldDB" id="A0A517MWY2"/>
<dbReference type="InterPro" id="IPR050680">
    <property type="entry name" value="YpeA/RimI_acetyltransf"/>
</dbReference>
<evidence type="ECO:0000256" key="1">
    <source>
        <dbReference type="ARBA" id="ARBA00022679"/>
    </source>
</evidence>
<dbReference type="PANTHER" id="PTHR43420:SF44">
    <property type="entry name" value="ACETYLTRANSFERASE YPEA"/>
    <property type="match status" value="1"/>
</dbReference>
<dbReference type="SUPFAM" id="SSF55729">
    <property type="entry name" value="Acyl-CoA N-acyltransferases (Nat)"/>
    <property type="match status" value="1"/>
</dbReference>
<dbReference type="PANTHER" id="PTHR43420">
    <property type="entry name" value="ACETYLTRANSFERASE"/>
    <property type="match status" value="1"/>
</dbReference>
<dbReference type="GO" id="GO:0016747">
    <property type="term" value="F:acyltransferase activity, transferring groups other than amino-acyl groups"/>
    <property type="evidence" value="ECO:0007669"/>
    <property type="project" value="InterPro"/>
</dbReference>
<name>A0A517MWY2_9BACT</name>
<keyword evidence="1 4" id="KW-0808">Transferase</keyword>
<feature type="domain" description="N-acetyltransferase" evidence="3">
    <location>
        <begin position="60"/>
        <end position="192"/>
    </location>
</feature>
<dbReference type="KEGG" id="amob:HG15A2_27090"/>
<organism evidence="4 5">
    <name type="scientific">Adhaeretor mobilis</name>
    <dbReference type="NCBI Taxonomy" id="1930276"/>
    <lineage>
        <taxon>Bacteria</taxon>
        <taxon>Pseudomonadati</taxon>
        <taxon>Planctomycetota</taxon>
        <taxon>Planctomycetia</taxon>
        <taxon>Pirellulales</taxon>
        <taxon>Lacipirellulaceae</taxon>
        <taxon>Adhaeretor</taxon>
    </lineage>
</organism>
<dbReference type="RefSeq" id="WP_145060613.1">
    <property type="nucleotide sequence ID" value="NZ_CP036263.1"/>
</dbReference>
<protein>
    <submittedName>
        <fullName evidence="4">Ribosomal-protein-alanine N-acetyltransferase</fullName>
    </submittedName>
</protein>
<evidence type="ECO:0000256" key="2">
    <source>
        <dbReference type="ARBA" id="ARBA00023315"/>
    </source>
</evidence>
<dbReference type="CDD" id="cd04301">
    <property type="entry name" value="NAT_SF"/>
    <property type="match status" value="1"/>
</dbReference>
<proteinExistence type="predicted"/>
<dbReference type="PROSITE" id="PS51186">
    <property type="entry name" value="GNAT"/>
    <property type="match status" value="1"/>
</dbReference>
<keyword evidence="5" id="KW-1185">Reference proteome</keyword>
<dbReference type="OrthoDB" id="273614at2"/>
<evidence type="ECO:0000313" key="5">
    <source>
        <dbReference type="Proteomes" id="UP000319852"/>
    </source>
</evidence>
<accession>A0A517MWY2</accession>
<evidence type="ECO:0000259" key="3">
    <source>
        <dbReference type="PROSITE" id="PS51186"/>
    </source>
</evidence>
<dbReference type="Proteomes" id="UP000319852">
    <property type="component" value="Chromosome"/>
</dbReference>
<dbReference type="Pfam" id="PF00583">
    <property type="entry name" value="Acetyltransf_1"/>
    <property type="match status" value="1"/>
</dbReference>
<keyword evidence="2" id="KW-0012">Acyltransferase</keyword>
<sequence>MRIFNLQYHKRYRMEADLRRWQPLAAALHPDYRLVSWSESLLAAHAEAKYYSFRDELDGEIFPSLGNLKSCERLMGQIRSKKGFVPEATWLAQYAAAGQRYLESSGTVQAIRISRNRANIQNVGVTPLHRYRGLGLALVNASLTGMQQVGVTRVYLEVTARNKSAVNLYQRVGFRKTRTLYKAAERNYSEAS</sequence>
<dbReference type="InterPro" id="IPR000182">
    <property type="entry name" value="GNAT_dom"/>
</dbReference>
<gene>
    <name evidence="4" type="ORF">HG15A2_27090</name>
</gene>
<reference evidence="4 5" key="1">
    <citation type="submission" date="2019-02" db="EMBL/GenBank/DDBJ databases">
        <title>Deep-cultivation of Planctomycetes and their phenomic and genomic characterization uncovers novel biology.</title>
        <authorList>
            <person name="Wiegand S."/>
            <person name="Jogler M."/>
            <person name="Boedeker C."/>
            <person name="Pinto D."/>
            <person name="Vollmers J."/>
            <person name="Rivas-Marin E."/>
            <person name="Kohn T."/>
            <person name="Peeters S.H."/>
            <person name="Heuer A."/>
            <person name="Rast P."/>
            <person name="Oberbeckmann S."/>
            <person name="Bunk B."/>
            <person name="Jeske O."/>
            <person name="Meyerdierks A."/>
            <person name="Storesund J.E."/>
            <person name="Kallscheuer N."/>
            <person name="Luecker S."/>
            <person name="Lage O.M."/>
            <person name="Pohl T."/>
            <person name="Merkel B.J."/>
            <person name="Hornburger P."/>
            <person name="Mueller R.-W."/>
            <person name="Bruemmer F."/>
            <person name="Labrenz M."/>
            <person name="Spormann A.M."/>
            <person name="Op den Camp H."/>
            <person name="Overmann J."/>
            <person name="Amann R."/>
            <person name="Jetten M.S.M."/>
            <person name="Mascher T."/>
            <person name="Medema M.H."/>
            <person name="Devos D.P."/>
            <person name="Kaster A.-K."/>
            <person name="Ovreas L."/>
            <person name="Rohde M."/>
            <person name="Galperin M.Y."/>
            <person name="Jogler C."/>
        </authorList>
    </citation>
    <scope>NUCLEOTIDE SEQUENCE [LARGE SCALE GENOMIC DNA]</scope>
    <source>
        <strain evidence="4 5">HG15A2</strain>
    </source>
</reference>